<gene>
    <name evidence="6" type="primary">cbiC</name>
    <name evidence="6" type="ORF">O163_13920</name>
</gene>
<evidence type="ECO:0000256" key="4">
    <source>
        <dbReference type="ARBA" id="ARBA00023235"/>
    </source>
</evidence>
<evidence type="ECO:0000259" key="5">
    <source>
        <dbReference type="Pfam" id="PF02570"/>
    </source>
</evidence>
<evidence type="ECO:0000256" key="3">
    <source>
        <dbReference type="ARBA" id="ARBA00022573"/>
    </source>
</evidence>
<organism evidence="6 7">
    <name type="scientific">Caldanaerobacter subterraneus subsp. yonseiensis KB-1</name>
    <dbReference type="NCBI Taxonomy" id="1388761"/>
    <lineage>
        <taxon>Bacteria</taxon>
        <taxon>Bacillati</taxon>
        <taxon>Bacillota</taxon>
        <taxon>Clostridia</taxon>
        <taxon>Thermoanaerobacterales</taxon>
        <taxon>Thermoanaerobacteraceae</taxon>
        <taxon>Caldanaerobacter</taxon>
    </lineage>
</organism>
<comment type="pathway">
    <text evidence="1">Cofactor biosynthesis; adenosylcobalamin biosynthesis.</text>
</comment>
<dbReference type="InterPro" id="IPR036588">
    <property type="entry name" value="CobH/CbiC_sf"/>
</dbReference>
<reference evidence="6 7" key="1">
    <citation type="journal article" date="2013" name="Genome Announc.">
        <title>Draft Genome Sequence of an Anaerobic and Extremophilic Bacterium, Caldanaerobacter yonseiensis, Isolated from a Geothermal Hot Stream.</title>
        <authorList>
            <person name="Lee S.J."/>
            <person name="Lee Y.J."/>
            <person name="Park G.S."/>
            <person name="Kim B.C."/>
            <person name="Lee S.J."/>
            <person name="Shin J.H."/>
            <person name="Lee D.W."/>
        </authorList>
    </citation>
    <scope>NUCLEOTIDE SEQUENCE [LARGE SCALE GENOMIC DNA]</scope>
    <source>
        <strain evidence="6 7">KB-1</strain>
    </source>
</reference>
<dbReference type="Pfam" id="PF02570">
    <property type="entry name" value="CbiC"/>
    <property type="match status" value="1"/>
</dbReference>
<dbReference type="PANTHER" id="PTHR43588:SF1">
    <property type="entry name" value="COBALT-PRECORRIN-8 METHYLMUTASE"/>
    <property type="match status" value="1"/>
</dbReference>
<dbReference type="SUPFAM" id="SSF63965">
    <property type="entry name" value="Precorrin-8X methylmutase CbiC/CobH"/>
    <property type="match status" value="1"/>
</dbReference>
<comment type="similarity">
    <text evidence="2">Belongs to the CobH/CbiC family.</text>
</comment>
<keyword evidence="3" id="KW-0169">Cobalamin biosynthesis</keyword>
<proteinExistence type="inferred from homology"/>
<name>U5CLB3_CALSX</name>
<sequence>MNYIRDPLEIERRSFEIIGNFIDESKFGEKELKIIKRVIHATADFEFADILKISDGAIEAGLMALKEGCTIVTDTRMVEAGVSKKALKKVGAKVKSYIDLPDVEKIAKEEGITRSMAAMIKAVEDKSAKIFAIGNAPTALFKLCELVNGKKIEPSLIIGVPVGFVGAEESKEEVKKLGIPYIITEGRKGGSTVAVAIVNALLYML</sequence>
<feature type="domain" description="Cobalamin biosynthesis precorrin-8X methylmutase CobH/CbiC" evidence="5">
    <location>
        <begin position="9"/>
        <end position="204"/>
    </location>
</feature>
<dbReference type="AlphaFoldDB" id="U5CLB3"/>
<evidence type="ECO:0000256" key="1">
    <source>
        <dbReference type="ARBA" id="ARBA00004953"/>
    </source>
</evidence>
<dbReference type="RefSeq" id="WP_022588902.1">
    <property type="nucleotide sequence ID" value="NZ_AXDC01000056.1"/>
</dbReference>
<dbReference type="GO" id="GO:0016993">
    <property type="term" value="F:precorrin-8X methylmutase activity"/>
    <property type="evidence" value="ECO:0007669"/>
    <property type="project" value="InterPro"/>
</dbReference>
<comment type="caution">
    <text evidence="6">The sequence shown here is derived from an EMBL/GenBank/DDBJ whole genome shotgun (WGS) entry which is preliminary data.</text>
</comment>
<dbReference type="Proteomes" id="UP000016856">
    <property type="component" value="Unassembled WGS sequence"/>
</dbReference>
<dbReference type="Gene3D" id="3.40.50.10230">
    <property type="entry name" value="Cobalamin biosynthesis CobH/CbiC, precorrin-8X methylmutase"/>
    <property type="match status" value="1"/>
</dbReference>
<dbReference type="EC" id="5.4.1.2" evidence="6"/>
<dbReference type="PANTHER" id="PTHR43588">
    <property type="entry name" value="COBALT-PRECORRIN-8 METHYLMUTASE"/>
    <property type="match status" value="1"/>
</dbReference>
<dbReference type="EMBL" id="AXDC01000056">
    <property type="protein sequence ID" value="ERM90783.1"/>
    <property type="molecule type" value="Genomic_DNA"/>
</dbReference>
<dbReference type="UniPathway" id="UPA00148"/>
<evidence type="ECO:0000313" key="6">
    <source>
        <dbReference type="EMBL" id="ERM90783.1"/>
    </source>
</evidence>
<protein>
    <submittedName>
        <fullName evidence="6">Precorrin-8X methylmutase</fullName>
        <ecNumber evidence="6">5.4.1.2</ecNumber>
    </submittedName>
</protein>
<dbReference type="GO" id="GO:0009236">
    <property type="term" value="P:cobalamin biosynthetic process"/>
    <property type="evidence" value="ECO:0007669"/>
    <property type="project" value="UniProtKB-UniPathway"/>
</dbReference>
<accession>U5CLB3</accession>
<dbReference type="InterPro" id="IPR003722">
    <property type="entry name" value="Cbl_synth_CobH/CbiC"/>
</dbReference>
<keyword evidence="4 6" id="KW-0413">Isomerase</keyword>
<dbReference type="PATRIC" id="fig|1388761.3.peg.2785"/>
<evidence type="ECO:0000313" key="7">
    <source>
        <dbReference type="Proteomes" id="UP000016856"/>
    </source>
</evidence>
<evidence type="ECO:0000256" key="2">
    <source>
        <dbReference type="ARBA" id="ARBA00009774"/>
    </source>
</evidence>